<keyword evidence="1" id="KW-0229">DNA integration</keyword>
<feature type="active site" description="O-(5'-phospho-DNA)-serine intermediate" evidence="4 5">
    <location>
        <position position="13"/>
    </location>
</feature>
<dbReference type="SMART" id="SM00857">
    <property type="entry name" value="Resolvase"/>
    <property type="match status" value="1"/>
</dbReference>
<evidence type="ECO:0000256" key="1">
    <source>
        <dbReference type="ARBA" id="ARBA00022908"/>
    </source>
</evidence>
<dbReference type="InterPro" id="IPR050639">
    <property type="entry name" value="SSR_resolvase"/>
</dbReference>
<dbReference type="Pfam" id="PF00239">
    <property type="entry name" value="Resolvase"/>
    <property type="match status" value="1"/>
</dbReference>
<dbReference type="GO" id="GO:0003677">
    <property type="term" value="F:DNA binding"/>
    <property type="evidence" value="ECO:0007669"/>
    <property type="project" value="UniProtKB-KW"/>
</dbReference>
<dbReference type="GO" id="GO:0015074">
    <property type="term" value="P:DNA integration"/>
    <property type="evidence" value="ECO:0007669"/>
    <property type="project" value="UniProtKB-KW"/>
</dbReference>
<gene>
    <name evidence="7" type="ORF">D3273_02070</name>
</gene>
<dbReference type="EMBL" id="QYBB01000001">
    <property type="protein sequence ID" value="RYC34059.1"/>
    <property type="molecule type" value="Genomic_DNA"/>
</dbReference>
<name>A0A4Q2UAY7_9HYPH</name>
<evidence type="ECO:0000256" key="5">
    <source>
        <dbReference type="PROSITE-ProRule" id="PRU10137"/>
    </source>
</evidence>
<dbReference type="AlphaFoldDB" id="A0A4Q2UAY7"/>
<organism evidence="7 8">
    <name type="scientific">Lichenibacterium minor</name>
    <dbReference type="NCBI Taxonomy" id="2316528"/>
    <lineage>
        <taxon>Bacteria</taxon>
        <taxon>Pseudomonadati</taxon>
        <taxon>Pseudomonadota</taxon>
        <taxon>Alphaproteobacteria</taxon>
        <taxon>Hyphomicrobiales</taxon>
        <taxon>Lichenihabitantaceae</taxon>
        <taxon>Lichenibacterium</taxon>
    </lineage>
</organism>
<dbReference type="PROSITE" id="PS51736">
    <property type="entry name" value="RECOMBINASES_3"/>
    <property type="match status" value="1"/>
</dbReference>
<reference evidence="7 8" key="2">
    <citation type="submission" date="2019-02" db="EMBL/GenBank/DDBJ databases">
        <title>'Lichenibacterium ramalinii' gen. nov. sp. nov., 'Lichenibacterium minor' gen. nov. sp. nov.</title>
        <authorList>
            <person name="Pankratov T."/>
        </authorList>
    </citation>
    <scope>NUCLEOTIDE SEQUENCE [LARGE SCALE GENOMIC DNA]</scope>
    <source>
        <strain evidence="7 8">RmlP026</strain>
    </source>
</reference>
<keyword evidence="8" id="KW-1185">Reference proteome</keyword>
<evidence type="ECO:0000259" key="6">
    <source>
        <dbReference type="PROSITE" id="PS51736"/>
    </source>
</evidence>
<dbReference type="OrthoDB" id="2290206at2"/>
<dbReference type="CDD" id="cd00338">
    <property type="entry name" value="Ser_Recombinase"/>
    <property type="match status" value="1"/>
</dbReference>
<dbReference type="Proteomes" id="UP000290759">
    <property type="component" value="Unassembled WGS sequence"/>
</dbReference>
<evidence type="ECO:0000256" key="4">
    <source>
        <dbReference type="PIRSR" id="PIRSR606118-50"/>
    </source>
</evidence>
<comment type="caution">
    <text evidence="7">The sequence shown here is derived from an EMBL/GenBank/DDBJ whole genome shotgun (WGS) entry which is preliminary data.</text>
</comment>
<feature type="domain" description="Resolvase/invertase-type recombinase catalytic" evidence="6">
    <location>
        <begin position="5"/>
        <end position="141"/>
    </location>
</feature>
<dbReference type="PROSITE" id="PS00397">
    <property type="entry name" value="RECOMBINASES_1"/>
    <property type="match status" value="1"/>
</dbReference>
<evidence type="ECO:0000256" key="3">
    <source>
        <dbReference type="ARBA" id="ARBA00023172"/>
    </source>
</evidence>
<dbReference type="GO" id="GO:0000150">
    <property type="term" value="F:DNA strand exchange activity"/>
    <property type="evidence" value="ECO:0007669"/>
    <property type="project" value="InterPro"/>
</dbReference>
<keyword evidence="3" id="KW-0233">DNA recombination</keyword>
<keyword evidence="2" id="KW-0238">DNA-binding</keyword>
<dbReference type="PANTHER" id="PTHR30461">
    <property type="entry name" value="DNA-INVERTASE FROM LAMBDOID PROPHAGE"/>
    <property type="match status" value="1"/>
</dbReference>
<evidence type="ECO:0000313" key="8">
    <source>
        <dbReference type="Proteomes" id="UP000290759"/>
    </source>
</evidence>
<proteinExistence type="predicted"/>
<dbReference type="InterPro" id="IPR006119">
    <property type="entry name" value="Resolv_N"/>
</dbReference>
<dbReference type="PANTHER" id="PTHR30461:SF2">
    <property type="entry name" value="SERINE RECOMBINASE PINE-RELATED"/>
    <property type="match status" value="1"/>
</dbReference>
<accession>A0A4Q2UAY7</accession>
<dbReference type="RefSeq" id="WP_129222975.1">
    <property type="nucleotide sequence ID" value="NZ_QYBB01000001.1"/>
</dbReference>
<reference evidence="7 8" key="1">
    <citation type="submission" date="2018-12" db="EMBL/GenBank/DDBJ databases">
        <authorList>
            <person name="Grouzdev D.S."/>
            <person name="Krutkina M.S."/>
        </authorList>
    </citation>
    <scope>NUCLEOTIDE SEQUENCE [LARGE SCALE GENOMIC DNA]</scope>
    <source>
        <strain evidence="7 8">RmlP026</strain>
    </source>
</reference>
<sequence>MANGKFVSYLRVSTAKQGASGLGMDAQRTAVTDFLNGGRWSLIAEVVEVESGKNDDRPKLAEAMALCRLHGATLVIAKLDRLSRDAHFLLGLQKAGVRFVAADMPEANEMVVGIMAVVAQAERKMISARTKAALAAAKARGTKLGGDRGNLAVVGAAGRAKGTQVRQSKAKARAGDLAPILSSLQADGVTTLRGLAEALNAREIPTARGGTWSAVQVQRVLATIER</sequence>
<dbReference type="InterPro" id="IPR036162">
    <property type="entry name" value="Resolvase-like_N_sf"/>
</dbReference>
<evidence type="ECO:0000313" key="7">
    <source>
        <dbReference type="EMBL" id="RYC34059.1"/>
    </source>
</evidence>
<evidence type="ECO:0000256" key="2">
    <source>
        <dbReference type="ARBA" id="ARBA00023125"/>
    </source>
</evidence>
<dbReference type="SUPFAM" id="SSF53041">
    <property type="entry name" value="Resolvase-like"/>
    <property type="match status" value="1"/>
</dbReference>
<protein>
    <submittedName>
        <fullName evidence="7">Recombinase family protein</fullName>
    </submittedName>
</protein>
<dbReference type="InterPro" id="IPR006118">
    <property type="entry name" value="Recombinase_CS"/>
</dbReference>
<dbReference type="Gene3D" id="3.40.50.1390">
    <property type="entry name" value="Resolvase, N-terminal catalytic domain"/>
    <property type="match status" value="1"/>
</dbReference>